<keyword evidence="10" id="KW-0479">Metal-binding</keyword>
<evidence type="ECO:0000256" key="8">
    <source>
        <dbReference type="ARBA" id="ARBA00035585"/>
    </source>
</evidence>
<evidence type="ECO:0000256" key="10">
    <source>
        <dbReference type="HAMAP-Rule" id="MF_00454"/>
    </source>
</evidence>
<feature type="transmembrane region" description="Helical" evidence="10">
    <location>
        <begin position="34"/>
        <end position="56"/>
    </location>
</feature>
<keyword evidence="10" id="KW-0915">Sodium</keyword>
<keyword evidence="10" id="KW-0406">Ion transport</keyword>
<comment type="catalytic activity">
    <reaction evidence="8">
        <text>fluoride(in) = fluoride(out)</text>
        <dbReference type="Rhea" id="RHEA:76159"/>
        <dbReference type="ChEBI" id="CHEBI:17051"/>
    </reaction>
    <physiologicalReaction direction="left-to-right" evidence="8">
        <dbReference type="Rhea" id="RHEA:76160"/>
    </physiologicalReaction>
</comment>
<evidence type="ECO:0000256" key="4">
    <source>
        <dbReference type="ARBA" id="ARBA00022989"/>
    </source>
</evidence>
<dbReference type="Proteomes" id="UP001317779">
    <property type="component" value="Chromosome"/>
</dbReference>
<evidence type="ECO:0000256" key="3">
    <source>
        <dbReference type="ARBA" id="ARBA00022692"/>
    </source>
</evidence>
<gene>
    <name evidence="10" type="primary">fluC</name>
    <name evidence="10" type="synonym">crcB</name>
    <name evidence="11" type="ORF">Microterr_01350</name>
</gene>
<comment type="function">
    <text evidence="9 10">Fluoride-specific ion channel. Important for reducing fluoride concentration in the cell, thus reducing its toxicity.</text>
</comment>
<reference evidence="11 12" key="1">
    <citation type="submission" date="2022-12" db="EMBL/GenBank/DDBJ databases">
        <title>Microbacterium terricola strain KV-448 chromosome, complete genome.</title>
        <authorList>
            <person name="Oshima T."/>
            <person name="Moriya T."/>
            <person name="Bessho Y."/>
        </authorList>
    </citation>
    <scope>NUCLEOTIDE SEQUENCE [LARGE SCALE GENOMIC DNA]</scope>
    <source>
        <strain evidence="11 12">KV-448</strain>
    </source>
</reference>
<feature type="transmembrane region" description="Helical" evidence="10">
    <location>
        <begin position="103"/>
        <end position="128"/>
    </location>
</feature>
<evidence type="ECO:0000313" key="11">
    <source>
        <dbReference type="EMBL" id="BDV29475.1"/>
    </source>
</evidence>
<feature type="transmembrane region" description="Helical" evidence="10">
    <location>
        <begin position="68"/>
        <end position="91"/>
    </location>
</feature>
<keyword evidence="5 10" id="KW-0472">Membrane</keyword>
<keyword evidence="10" id="KW-0813">Transport</keyword>
<keyword evidence="4 10" id="KW-1133">Transmembrane helix</keyword>
<dbReference type="Pfam" id="PF02537">
    <property type="entry name" value="CRCB"/>
    <property type="match status" value="1"/>
</dbReference>
<sequence length="145" mass="14560">MRPLIRPAVLGVVVLGGMLGVALRAALTPWPGDLASVVLATLAINVAGSGLLGIVVGWLGDRRPLTRAFLGTGVLGGFTTYSAFAVHTVAVGSAVTLDGYEPWMLWALLLVACSLAGGAAAAAAGLWIGDRLSGARPGDVAEPTT</sequence>
<comment type="activity regulation">
    <text evidence="10">Na(+) is not transported, but it plays an essential structural role and its presence is essential for fluoride channel function.</text>
</comment>
<comment type="subcellular location">
    <subcellularLocation>
        <location evidence="1 10">Cell membrane</location>
        <topology evidence="1 10">Multi-pass membrane protein</topology>
    </subcellularLocation>
</comment>
<organism evidence="11 12">
    <name type="scientific">Microbacterium terricola</name>
    <dbReference type="NCBI Taxonomy" id="344163"/>
    <lineage>
        <taxon>Bacteria</taxon>
        <taxon>Bacillati</taxon>
        <taxon>Actinomycetota</taxon>
        <taxon>Actinomycetes</taxon>
        <taxon>Micrococcales</taxon>
        <taxon>Microbacteriaceae</taxon>
        <taxon>Microbacterium</taxon>
    </lineage>
</organism>
<evidence type="ECO:0000256" key="2">
    <source>
        <dbReference type="ARBA" id="ARBA00022475"/>
    </source>
</evidence>
<comment type="similarity">
    <text evidence="7 10">Belongs to the fluoride channel Fluc/FEX (TC 1.A.43) family.</text>
</comment>
<evidence type="ECO:0000313" key="12">
    <source>
        <dbReference type="Proteomes" id="UP001317779"/>
    </source>
</evidence>
<keyword evidence="2 10" id="KW-1003">Cell membrane</keyword>
<evidence type="ECO:0000256" key="1">
    <source>
        <dbReference type="ARBA" id="ARBA00004651"/>
    </source>
</evidence>
<feature type="binding site" evidence="10">
    <location>
        <position position="79"/>
    </location>
    <ligand>
        <name>Na(+)</name>
        <dbReference type="ChEBI" id="CHEBI:29101"/>
        <note>structural</note>
    </ligand>
</feature>
<protein>
    <recommendedName>
        <fullName evidence="10">Fluoride-specific ion channel FluC</fullName>
    </recommendedName>
</protein>
<keyword evidence="6 10" id="KW-0407">Ion channel</keyword>
<feature type="binding site" evidence="10">
    <location>
        <position position="76"/>
    </location>
    <ligand>
        <name>Na(+)</name>
        <dbReference type="ChEBI" id="CHEBI:29101"/>
        <note>structural</note>
    </ligand>
</feature>
<dbReference type="HAMAP" id="MF_00454">
    <property type="entry name" value="FluC"/>
    <property type="match status" value="1"/>
</dbReference>
<keyword evidence="12" id="KW-1185">Reference proteome</keyword>
<keyword evidence="3 10" id="KW-0812">Transmembrane</keyword>
<dbReference type="EMBL" id="AP027141">
    <property type="protein sequence ID" value="BDV29475.1"/>
    <property type="molecule type" value="Genomic_DNA"/>
</dbReference>
<dbReference type="RefSeq" id="WP_263796727.1">
    <property type="nucleotide sequence ID" value="NZ_AP027141.1"/>
</dbReference>
<evidence type="ECO:0000256" key="7">
    <source>
        <dbReference type="ARBA" id="ARBA00035120"/>
    </source>
</evidence>
<name>A0ABM8DV51_9MICO</name>
<evidence type="ECO:0000256" key="5">
    <source>
        <dbReference type="ARBA" id="ARBA00023136"/>
    </source>
</evidence>
<dbReference type="InterPro" id="IPR003691">
    <property type="entry name" value="FluC"/>
</dbReference>
<proteinExistence type="inferred from homology"/>
<evidence type="ECO:0000256" key="9">
    <source>
        <dbReference type="ARBA" id="ARBA00049940"/>
    </source>
</evidence>
<evidence type="ECO:0000256" key="6">
    <source>
        <dbReference type="ARBA" id="ARBA00023303"/>
    </source>
</evidence>
<accession>A0ABM8DV51</accession>